<proteinExistence type="predicted"/>
<accession>A0A6C0BG85</accession>
<evidence type="ECO:0000313" key="1">
    <source>
        <dbReference type="EMBL" id="QHS90771.1"/>
    </source>
</evidence>
<organism evidence="1">
    <name type="scientific">viral metagenome</name>
    <dbReference type="NCBI Taxonomy" id="1070528"/>
    <lineage>
        <taxon>unclassified sequences</taxon>
        <taxon>metagenomes</taxon>
        <taxon>organismal metagenomes</taxon>
    </lineage>
</organism>
<dbReference type="AlphaFoldDB" id="A0A6C0BG85"/>
<reference evidence="1" key="1">
    <citation type="journal article" date="2020" name="Nature">
        <title>Giant virus diversity and host interactions through global metagenomics.</title>
        <authorList>
            <person name="Schulz F."/>
            <person name="Roux S."/>
            <person name="Paez-Espino D."/>
            <person name="Jungbluth S."/>
            <person name="Walsh D.A."/>
            <person name="Denef V.J."/>
            <person name="McMahon K.D."/>
            <person name="Konstantinidis K.T."/>
            <person name="Eloe-Fadrosh E.A."/>
            <person name="Kyrpides N.C."/>
            <person name="Woyke T."/>
        </authorList>
    </citation>
    <scope>NUCLEOTIDE SEQUENCE</scope>
    <source>
        <strain evidence="1">GVMAG-M-3300010354-11</strain>
    </source>
</reference>
<dbReference type="EMBL" id="MN739145">
    <property type="protein sequence ID" value="QHS90771.1"/>
    <property type="molecule type" value="Genomic_DNA"/>
</dbReference>
<protein>
    <submittedName>
        <fullName evidence="1">Uncharacterized protein</fullName>
    </submittedName>
</protein>
<name>A0A6C0BG85_9ZZZZ</name>
<sequence length="298" mass="34596">MMVLYGINESCVYKYNKKNIQQENILNTYIPLSCMIYSFDHAITVPLICCKNGRLSVTSLKREDIKLEKQEITYSHEVYLQSDQGDHHRFVNFPPDDLGINTGTMDVYESKTCVTPCHAKGKVFELIIRQNNIANCLRNVIKNNIEQFKIAQTLKQIITNENISESPYIFVYLWKQEGGKCSVLCFTDKALLRMIFANKTQRGKIVRGMIEEMLQEYDQKEKITYKTDKSDTVKHQKLTLYPVDYSDDIKTLVNTLEYKVFISDLVVGNVVKKRSLCDFIENAKLQKKVRELEEKLGL</sequence>